<reference evidence="1" key="2">
    <citation type="journal article" date="2020" name="Nat. Commun.">
        <title>Large-scale genome sequencing of mycorrhizal fungi provides insights into the early evolution of symbiotic traits.</title>
        <authorList>
            <person name="Miyauchi S."/>
            <person name="Kiss E."/>
            <person name="Kuo A."/>
            <person name="Drula E."/>
            <person name="Kohler A."/>
            <person name="Sanchez-Garcia M."/>
            <person name="Morin E."/>
            <person name="Andreopoulos B."/>
            <person name="Barry K.W."/>
            <person name="Bonito G."/>
            <person name="Buee M."/>
            <person name="Carver A."/>
            <person name="Chen C."/>
            <person name="Cichocki N."/>
            <person name="Clum A."/>
            <person name="Culley D."/>
            <person name="Crous P.W."/>
            <person name="Fauchery L."/>
            <person name="Girlanda M."/>
            <person name="Hayes R.D."/>
            <person name="Keri Z."/>
            <person name="LaButti K."/>
            <person name="Lipzen A."/>
            <person name="Lombard V."/>
            <person name="Magnuson J."/>
            <person name="Maillard F."/>
            <person name="Murat C."/>
            <person name="Nolan M."/>
            <person name="Ohm R.A."/>
            <person name="Pangilinan J."/>
            <person name="Pereira M.F."/>
            <person name="Perotto S."/>
            <person name="Peter M."/>
            <person name="Pfister S."/>
            <person name="Riley R."/>
            <person name="Sitrit Y."/>
            <person name="Stielow J.B."/>
            <person name="Szollosi G."/>
            <person name="Zifcakova L."/>
            <person name="Stursova M."/>
            <person name="Spatafora J.W."/>
            <person name="Tedersoo L."/>
            <person name="Vaario L.M."/>
            <person name="Yamada A."/>
            <person name="Yan M."/>
            <person name="Wang P."/>
            <person name="Xu J."/>
            <person name="Bruns T."/>
            <person name="Baldrian P."/>
            <person name="Vilgalys R."/>
            <person name="Dunand C."/>
            <person name="Henrissat B."/>
            <person name="Grigoriev I.V."/>
            <person name="Hibbett D."/>
            <person name="Nagy L.G."/>
            <person name="Martin F.M."/>
        </authorList>
    </citation>
    <scope>NUCLEOTIDE SEQUENCE</scope>
    <source>
        <strain evidence="1">BED1</strain>
    </source>
</reference>
<keyword evidence="2" id="KW-1185">Reference proteome</keyword>
<comment type="caution">
    <text evidence="1">The sequence shown here is derived from an EMBL/GenBank/DDBJ whole genome shotgun (WGS) entry which is preliminary data.</text>
</comment>
<protein>
    <submittedName>
        <fullName evidence="1">Uncharacterized protein</fullName>
    </submittedName>
</protein>
<name>A0AAD4BCT9_BOLED</name>
<organism evidence="1 2">
    <name type="scientific">Boletus edulis BED1</name>
    <dbReference type="NCBI Taxonomy" id="1328754"/>
    <lineage>
        <taxon>Eukaryota</taxon>
        <taxon>Fungi</taxon>
        <taxon>Dikarya</taxon>
        <taxon>Basidiomycota</taxon>
        <taxon>Agaricomycotina</taxon>
        <taxon>Agaricomycetes</taxon>
        <taxon>Agaricomycetidae</taxon>
        <taxon>Boletales</taxon>
        <taxon>Boletineae</taxon>
        <taxon>Boletaceae</taxon>
        <taxon>Boletoideae</taxon>
        <taxon>Boletus</taxon>
    </lineage>
</organism>
<dbReference type="Proteomes" id="UP001194468">
    <property type="component" value="Unassembled WGS sequence"/>
</dbReference>
<sequence>MQRRSLLRHILEVHTRLSRWPCPRCSRTFTRSGVAHACYLDDEMPVHGEGMASDHTSDPTLFTAYSIVDLHDP</sequence>
<gene>
    <name evidence="1" type="ORF">L210DRAFT_3579517</name>
</gene>
<evidence type="ECO:0000313" key="2">
    <source>
        <dbReference type="Proteomes" id="UP001194468"/>
    </source>
</evidence>
<proteinExistence type="predicted"/>
<evidence type="ECO:0000313" key="1">
    <source>
        <dbReference type="EMBL" id="KAF8418371.1"/>
    </source>
</evidence>
<dbReference type="AlphaFoldDB" id="A0AAD4BCT9"/>
<accession>A0AAD4BCT9</accession>
<dbReference type="EMBL" id="WHUW01000200">
    <property type="protein sequence ID" value="KAF8418371.1"/>
    <property type="molecule type" value="Genomic_DNA"/>
</dbReference>
<reference evidence="1" key="1">
    <citation type="submission" date="2019-10" db="EMBL/GenBank/DDBJ databases">
        <authorList>
            <consortium name="DOE Joint Genome Institute"/>
            <person name="Kuo A."/>
            <person name="Miyauchi S."/>
            <person name="Kiss E."/>
            <person name="Drula E."/>
            <person name="Kohler A."/>
            <person name="Sanchez-Garcia M."/>
            <person name="Andreopoulos B."/>
            <person name="Barry K.W."/>
            <person name="Bonito G."/>
            <person name="Buee M."/>
            <person name="Carver A."/>
            <person name="Chen C."/>
            <person name="Cichocki N."/>
            <person name="Clum A."/>
            <person name="Culley D."/>
            <person name="Crous P.W."/>
            <person name="Fauchery L."/>
            <person name="Girlanda M."/>
            <person name="Hayes R."/>
            <person name="Keri Z."/>
            <person name="LaButti K."/>
            <person name="Lipzen A."/>
            <person name="Lombard V."/>
            <person name="Magnuson J."/>
            <person name="Maillard F."/>
            <person name="Morin E."/>
            <person name="Murat C."/>
            <person name="Nolan M."/>
            <person name="Ohm R."/>
            <person name="Pangilinan J."/>
            <person name="Pereira M."/>
            <person name="Perotto S."/>
            <person name="Peter M."/>
            <person name="Riley R."/>
            <person name="Sitrit Y."/>
            <person name="Stielow B."/>
            <person name="Szollosi G."/>
            <person name="Zifcakova L."/>
            <person name="Stursova M."/>
            <person name="Spatafora J.W."/>
            <person name="Tedersoo L."/>
            <person name="Vaario L.-M."/>
            <person name="Yamada A."/>
            <person name="Yan M."/>
            <person name="Wang P."/>
            <person name="Xu J."/>
            <person name="Bruns T."/>
            <person name="Baldrian P."/>
            <person name="Vilgalys R."/>
            <person name="Henrissat B."/>
            <person name="Grigoriev I.V."/>
            <person name="Hibbett D."/>
            <person name="Nagy L.G."/>
            <person name="Martin F.M."/>
        </authorList>
    </citation>
    <scope>NUCLEOTIDE SEQUENCE</scope>
    <source>
        <strain evidence="1">BED1</strain>
    </source>
</reference>